<dbReference type="SUPFAM" id="SSF49313">
    <property type="entry name" value="Cadherin-like"/>
    <property type="match status" value="2"/>
</dbReference>
<dbReference type="InterPro" id="IPR045588">
    <property type="entry name" value="CLSTN_C"/>
</dbReference>
<feature type="domain" description="Cadherin" evidence="18">
    <location>
        <begin position="40"/>
        <end position="154"/>
    </location>
</feature>
<evidence type="ECO:0000256" key="2">
    <source>
        <dbReference type="ARBA" id="ARBA00022692"/>
    </source>
</evidence>
<dbReference type="PANTHER" id="PTHR14139:SF2">
    <property type="entry name" value="CALSYNTENIN-1"/>
    <property type="match status" value="1"/>
</dbReference>
<keyword evidence="8" id="KW-0770">Synapse</keyword>
<evidence type="ECO:0000256" key="13">
    <source>
        <dbReference type="ARBA" id="ARBA00035015"/>
    </source>
</evidence>
<dbReference type="CDD" id="cd11304">
    <property type="entry name" value="Cadherin_repeat"/>
    <property type="match status" value="2"/>
</dbReference>
<feature type="compositionally biased region" description="Basic and acidic residues" evidence="15">
    <location>
        <begin position="921"/>
        <end position="938"/>
    </location>
</feature>
<keyword evidence="6" id="KW-0130">Cell adhesion</keyword>
<feature type="chain" id="PRO_5027091088" evidence="17">
    <location>
        <begin position="21"/>
        <end position="980"/>
    </location>
</feature>
<keyword evidence="7 16" id="KW-1133">Transmembrane helix</keyword>
<dbReference type="InterPro" id="IPR002126">
    <property type="entry name" value="Cadherin-like_dom"/>
</dbReference>
<keyword evidence="10" id="KW-0325">Glycoprotein</keyword>
<accession>A0A6J8EEQ4</accession>
<dbReference type="GO" id="GO:0050806">
    <property type="term" value="P:positive regulation of synaptic transmission"/>
    <property type="evidence" value="ECO:0007669"/>
    <property type="project" value="TreeGrafter"/>
</dbReference>
<protein>
    <submittedName>
        <fullName evidence="19">CLSTN1</fullName>
    </submittedName>
</protein>
<feature type="domain" description="Cadherin" evidence="18">
    <location>
        <begin position="155"/>
        <end position="260"/>
    </location>
</feature>
<keyword evidence="2 16" id="KW-0812">Transmembrane</keyword>
<keyword evidence="20" id="KW-1185">Reference proteome</keyword>
<dbReference type="Pfam" id="PF19699">
    <property type="entry name" value="CLSTN_C"/>
    <property type="match status" value="2"/>
</dbReference>
<feature type="region of interest" description="Disordered" evidence="15">
    <location>
        <begin position="921"/>
        <end position="980"/>
    </location>
</feature>
<dbReference type="PRINTS" id="PR00205">
    <property type="entry name" value="CADHERIN"/>
</dbReference>
<dbReference type="AlphaFoldDB" id="A0A6J8EEQ4"/>
<feature type="transmembrane region" description="Helical" evidence="16">
    <location>
        <begin position="866"/>
        <end position="888"/>
    </location>
</feature>
<evidence type="ECO:0000313" key="20">
    <source>
        <dbReference type="Proteomes" id="UP000507470"/>
    </source>
</evidence>
<dbReference type="PROSITE" id="PS50268">
    <property type="entry name" value="CADHERIN_2"/>
    <property type="match status" value="2"/>
</dbReference>
<dbReference type="EMBL" id="CACVKT020008950">
    <property type="protein sequence ID" value="CAC5418818.1"/>
    <property type="molecule type" value="Genomic_DNA"/>
</dbReference>
<evidence type="ECO:0000256" key="7">
    <source>
        <dbReference type="ARBA" id="ARBA00022989"/>
    </source>
</evidence>
<dbReference type="FunFam" id="2.60.40.60:FF:000025">
    <property type="entry name" value="Calsyntenin 1"/>
    <property type="match status" value="1"/>
</dbReference>
<dbReference type="GO" id="GO:0005509">
    <property type="term" value="F:calcium ion binding"/>
    <property type="evidence" value="ECO:0007669"/>
    <property type="project" value="UniProtKB-UniRule"/>
</dbReference>
<evidence type="ECO:0000313" key="19">
    <source>
        <dbReference type="EMBL" id="CAC5418818.1"/>
    </source>
</evidence>
<comment type="subcellular location">
    <subcellularLocation>
        <location evidence="12">Postsynaptic cell membrane</location>
        <topology evidence="12">Single-pass type I membrane protein</topology>
    </subcellularLocation>
</comment>
<evidence type="ECO:0000259" key="18">
    <source>
        <dbReference type="PROSITE" id="PS50268"/>
    </source>
</evidence>
<gene>
    <name evidence="19" type="ORF">MCOR_51228</name>
</gene>
<evidence type="ECO:0000256" key="9">
    <source>
        <dbReference type="ARBA" id="ARBA00023136"/>
    </source>
</evidence>
<evidence type="ECO:0000256" key="17">
    <source>
        <dbReference type="SAM" id="SignalP"/>
    </source>
</evidence>
<evidence type="ECO:0000256" key="3">
    <source>
        <dbReference type="ARBA" id="ARBA00022729"/>
    </source>
</evidence>
<comment type="similarity">
    <text evidence="13">Belongs to the calsyntenin family.</text>
</comment>
<dbReference type="Pfam" id="PF13385">
    <property type="entry name" value="Laminin_G_3"/>
    <property type="match status" value="1"/>
</dbReference>
<dbReference type="GO" id="GO:0045211">
    <property type="term" value="C:postsynaptic membrane"/>
    <property type="evidence" value="ECO:0007669"/>
    <property type="project" value="UniProtKB-SubCell"/>
</dbReference>
<dbReference type="Gene3D" id="2.60.40.60">
    <property type="entry name" value="Cadherins"/>
    <property type="match status" value="2"/>
</dbReference>
<proteinExistence type="inferred from homology"/>
<dbReference type="PANTHER" id="PTHR14139">
    <property type="entry name" value="CALSYNTENIN"/>
    <property type="match status" value="1"/>
</dbReference>
<dbReference type="OrthoDB" id="10012272at2759"/>
<evidence type="ECO:0000256" key="14">
    <source>
        <dbReference type="PROSITE-ProRule" id="PRU00043"/>
    </source>
</evidence>
<keyword evidence="9 16" id="KW-0472">Membrane</keyword>
<feature type="compositionally biased region" description="Acidic residues" evidence="15">
    <location>
        <begin position="971"/>
        <end position="980"/>
    </location>
</feature>
<keyword evidence="3 17" id="KW-0732">Signal</keyword>
<dbReference type="SUPFAM" id="SSF49899">
    <property type="entry name" value="Concanavalin A-like lectins/glucanases"/>
    <property type="match status" value="1"/>
</dbReference>
<dbReference type="InterPro" id="IPR013320">
    <property type="entry name" value="ConA-like_dom_sf"/>
</dbReference>
<dbReference type="SMART" id="SM00112">
    <property type="entry name" value="CA"/>
    <property type="match status" value="2"/>
</dbReference>
<dbReference type="InterPro" id="IPR015919">
    <property type="entry name" value="Cadherin-like_sf"/>
</dbReference>
<feature type="signal peptide" evidence="17">
    <location>
        <begin position="1"/>
        <end position="20"/>
    </location>
</feature>
<keyword evidence="11" id="KW-0628">Postsynaptic cell membrane</keyword>
<organism evidence="19 20">
    <name type="scientific">Mytilus coruscus</name>
    <name type="common">Sea mussel</name>
    <dbReference type="NCBI Taxonomy" id="42192"/>
    <lineage>
        <taxon>Eukaryota</taxon>
        <taxon>Metazoa</taxon>
        <taxon>Spiralia</taxon>
        <taxon>Lophotrochozoa</taxon>
        <taxon>Mollusca</taxon>
        <taxon>Bivalvia</taxon>
        <taxon>Autobranchia</taxon>
        <taxon>Pteriomorphia</taxon>
        <taxon>Mytilida</taxon>
        <taxon>Mytiloidea</taxon>
        <taxon>Mytilidae</taxon>
        <taxon>Mytilinae</taxon>
        <taxon>Mytilus</taxon>
    </lineage>
</organism>
<dbReference type="Gene3D" id="2.60.120.200">
    <property type="match status" value="1"/>
</dbReference>
<evidence type="ECO:0000256" key="10">
    <source>
        <dbReference type="ARBA" id="ARBA00023180"/>
    </source>
</evidence>
<keyword evidence="4" id="KW-0677">Repeat</keyword>
<evidence type="ECO:0000256" key="11">
    <source>
        <dbReference type="ARBA" id="ARBA00023257"/>
    </source>
</evidence>
<keyword evidence="1" id="KW-1003">Cell membrane</keyword>
<dbReference type="GO" id="GO:0009986">
    <property type="term" value="C:cell surface"/>
    <property type="evidence" value="ECO:0007669"/>
    <property type="project" value="TreeGrafter"/>
</dbReference>
<evidence type="ECO:0000256" key="6">
    <source>
        <dbReference type="ARBA" id="ARBA00022889"/>
    </source>
</evidence>
<evidence type="ECO:0000256" key="8">
    <source>
        <dbReference type="ARBA" id="ARBA00023018"/>
    </source>
</evidence>
<dbReference type="Proteomes" id="UP000507470">
    <property type="component" value="Unassembled WGS sequence"/>
</dbReference>
<name>A0A6J8EEQ4_MYTCO</name>
<reference evidence="19 20" key="1">
    <citation type="submission" date="2020-06" db="EMBL/GenBank/DDBJ databases">
        <authorList>
            <person name="Li R."/>
            <person name="Bekaert M."/>
        </authorList>
    </citation>
    <scope>NUCLEOTIDE SEQUENCE [LARGE SCALE GENOMIC DNA]</scope>
    <source>
        <strain evidence="20">wild</strain>
    </source>
</reference>
<evidence type="ECO:0000256" key="5">
    <source>
        <dbReference type="ARBA" id="ARBA00022837"/>
    </source>
</evidence>
<sequence>MIRRTYLYLLCLILTEYVICMSEPNLHDPVVVSRTKNKRGVPVFRGTILENESTVQLDQPLQATDADEMGGAKIICGYRVLSAKQNCPFTVQMIDRKKGTAEIRLKEGQKLNFEKRIRYKFSVVAYDCGEIARESDRAVVFVKVLDVDEFSPKFEKTNLFADLREGKLYDSLVKVQAIDQDESQQYGKICSYEVITPGVPFSVDNEGTVKNTRALYYNEMHSYIIQVVAKDCGGKKSKPISINIRVKEVCKNGWKDFPSALEYLPQSGAQKIAPHARLDWCDACVPEKVSLKMHLATKHIGKGCDRDTYSIASQRKLCGASGESIDLLPSPGVGTGWTKNLPTDDGKESDQIFYFDGKTNAVEVPKASFNHTLHKHFTISTWMKHTFSEDTESKKKTQKEHILCNSDGDGMDRHHYSMFVHGEKLVFLLRREAEDETDMDVFKPAEWRWHIPQINDNEWHHYAVSVDFPEVRLYIDGMLLIPDTSNEEILDDWPIHNSKKVHFTKLVVGACWQGKENKFGKYLHGYLAGLSILKDKTESERVIRCLNDCKENLEFHALSEMESGTSVSFNSEMTEFSITSHNITEVERLLHEVSYINSRRYPTPGRRNIDMRTSILCKEKETILPLSESYIMVQQSAQPTLTIQGKSNIDASVKDLKAGRRIFEDIGINVDMHIQGDFVDEILDDGNNAVQDDLNNLNYRAKAYKIQKKLEKKLKLQKTVPDDALLLDRCTIKAEPPLDFHVEHMTVPVDIMSQFNMKLESSETNSGLQITNADKMKNYELVLQGVTYVHSNAEMLSSRKFVLSCSSQNGRFISNDFLIKVVAMHQEPIQPVAAHAEKSVQHVQQSKHMNMPVNSMGMVNSSSPNVGMVAIIVVCVGFLMFMIILGVIRIRATHRKTQVVQVEDKLDMEWDNTELNITENPMEKEVFDYEEEARKPLQDDSDSEDDISSYHDNSDSSEEEETERKQKMGDLEWDDSTMSI</sequence>
<keyword evidence="5 14" id="KW-0106">Calcium</keyword>
<evidence type="ECO:0000256" key="12">
    <source>
        <dbReference type="ARBA" id="ARBA00035006"/>
    </source>
</evidence>
<evidence type="ECO:0000256" key="16">
    <source>
        <dbReference type="SAM" id="Phobius"/>
    </source>
</evidence>
<dbReference type="GO" id="GO:0007156">
    <property type="term" value="P:homophilic cell adhesion via plasma membrane adhesion molecules"/>
    <property type="evidence" value="ECO:0007669"/>
    <property type="project" value="InterPro"/>
</dbReference>
<evidence type="ECO:0000256" key="4">
    <source>
        <dbReference type="ARBA" id="ARBA00022737"/>
    </source>
</evidence>
<dbReference type="GO" id="GO:0051965">
    <property type="term" value="P:positive regulation of synapse assembly"/>
    <property type="evidence" value="ECO:0007669"/>
    <property type="project" value="TreeGrafter"/>
</dbReference>
<evidence type="ECO:0000256" key="15">
    <source>
        <dbReference type="SAM" id="MobiDB-lite"/>
    </source>
</evidence>
<evidence type="ECO:0000256" key="1">
    <source>
        <dbReference type="ARBA" id="ARBA00022475"/>
    </source>
</evidence>